<dbReference type="RefSeq" id="WP_005606165.1">
    <property type="nucleotide sequence ID" value="NZ_CP102283.1"/>
</dbReference>
<dbReference type="GeneID" id="78412595"/>
<keyword evidence="2" id="KW-1185">Reference proteome</keyword>
<evidence type="ECO:0000313" key="1">
    <source>
        <dbReference type="EMBL" id="EEW36648.1"/>
    </source>
</evidence>
<protein>
    <submittedName>
        <fullName evidence="1">Uncharacterized protein</fullName>
    </submittedName>
</protein>
<name>C8NI92_9LACT</name>
<dbReference type="STRING" id="638301.HMPREF0444_1637"/>
<comment type="caution">
    <text evidence="1">The sequence shown here is derived from an EMBL/GenBank/DDBJ whole genome shotgun (WGS) entry which is preliminary data.</text>
</comment>
<dbReference type="HOGENOM" id="CLU_2219402_0_0_9"/>
<organism evidence="1 2">
    <name type="scientific">Granulicatella adiacens ATCC 49175</name>
    <dbReference type="NCBI Taxonomy" id="638301"/>
    <lineage>
        <taxon>Bacteria</taxon>
        <taxon>Bacillati</taxon>
        <taxon>Bacillota</taxon>
        <taxon>Bacilli</taxon>
        <taxon>Lactobacillales</taxon>
        <taxon>Carnobacteriaceae</taxon>
        <taxon>Granulicatella</taxon>
    </lineage>
</organism>
<proteinExistence type="predicted"/>
<dbReference type="EMBL" id="ACKZ01000026">
    <property type="protein sequence ID" value="EEW36648.1"/>
    <property type="molecule type" value="Genomic_DNA"/>
</dbReference>
<dbReference type="Proteomes" id="UP000005926">
    <property type="component" value="Unassembled WGS sequence"/>
</dbReference>
<gene>
    <name evidence="1" type="ORF">HMPREF0444_1637</name>
</gene>
<dbReference type="AlphaFoldDB" id="C8NI92"/>
<evidence type="ECO:0000313" key="2">
    <source>
        <dbReference type="Proteomes" id="UP000005926"/>
    </source>
</evidence>
<sequence>MFRFSDEAERTMNQIYNQFPGDVYHGLSTLAKAFDKLLVRLIYAPRRIEIRNRYLEEYNIALSKIGEKANQEIRKINSEIDEEIKGQFSKAITQSIEHENEKWLSL</sequence>
<accession>C8NI92</accession>
<reference evidence="1 2" key="1">
    <citation type="submission" date="2009-08" db="EMBL/GenBank/DDBJ databases">
        <authorList>
            <person name="Muzny D."/>
            <person name="Qin X."/>
            <person name="Deng J."/>
            <person name="Jiang H."/>
            <person name="Liu Y."/>
            <person name="Qu J."/>
            <person name="Song X.-Z."/>
            <person name="Zhang L."/>
            <person name="Thornton R."/>
            <person name="Coyle M."/>
            <person name="Francisco L."/>
            <person name="Jackson L."/>
            <person name="Javaid M."/>
            <person name="Korchina V."/>
            <person name="Kovar C."/>
            <person name="Mata R."/>
            <person name="Mathew T."/>
            <person name="Ngo R."/>
            <person name="Nguyen L."/>
            <person name="Nguyen N."/>
            <person name="Okwuonu G."/>
            <person name="Ongeri F."/>
            <person name="Pham C."/>
            <person name="Simmons D."/>
            <person name="Wilczek-Boney K."/>
            <person name="Hale W."/>
            <person name="Jakkamsetti A."/>
            <person name="Pham P."/>
            <person name="Ruth R."/>
            <person name="San Lucas F."/>
            <person name="Warren J."/>
            <person name="Zhang J."/>
            <person name="Zhao Z."/>
            <person name="Zhou C."/>
            <person name="Zhu D."/>
            <person name="Lee S."/>
            <person name="Bess C."/>
            <person name="Blankenburg K."/>
            <person name="Forbes L."/>
            <person name="Fu Q."/>
            <person name="Gubbala S."/>
            <person name="Hirani K."/>
            <person name="Jayaseelan J.C."/>
            <person name="Lara F."/>
            <person name="Munidasa M."/>
            <person name="Palculict T."/>
            <person name="Patil S."/>
            <person name="Pu L.-L."/>
            <person name="Saada N."/>
            <person name="Tang L."/>
            <person name="Weissenberger G."/>
            <person name="Zhu Y."/>
            <person name="Hemphill L."/>
            <person name="Shang Y."/>
            <person name="Youmans B."/>
            <person name="Ayvaz T."/>
            <person name="Ross M."/>
            <person name="Santibanez J."/>
            <person name="Aqrawi P."/>
            <person name="Gross S."/>
            <person name="Joshi V."/>
            <person name="Fowler G."/>
            <person name="Nazareth L."/>
            <person name="Reid J."/>
            <person name="Worley K."/>
            <person name="Petrosino J."/>
            <person name="Highlander S."/>
            <person name="Gibbs R."/>
        </authorList>
    </citation>
    <scope>NUCLEOTIDE SEQUENCE [LARGE SCALE GENOMIC DNA]</scope>
    <source>
        <strain evidence="1 2">ATCC 49175</strain>
    </source>
</reference>